<proteinExistence type="predicted"/>
<dbReference type="KEGG" id="osg:BST96_16615"/>
<dbReference type="GO" id="GO:0016788">
    <property type="term" value="F:hydrolase activity, acting on ester bonds"/>
    <property type="evidence" value="ECO:0007669"/>
    <property type="project" value="InterPro"/>
</dbReference>
<reference evidence="3 4" key="1">
    <citation type="submission" date="2016-11" db="EMBL/GenBank/DDBJ databases">
        <title>Trade-off between light-utilization and light-protection in marine flavobacteria.</title>
        <authorList>
            <person name="Kumagai Y."/>
        </authorList>
    </citation>
    <scope>NUCLEOTIDE SEQUENCE [LARGE SCALE GENOMIC DNA]</scope>
    <source>
        <strain evidence="3 4">NBRC 107125</strain>
    </source>
</reference>
<gene>
    <name evidence="3" type="ORF">BST96_16615</name>
</gene>
<dbReference type="InterPro" id="IPR036514">
    <property type="entry name" value="SGNH_hydro_sf"/>
</dbReference>
<sequence>MTSNPILLAAFSLALAQPALSQVNMALLGDSIIDDYLGPSNSIGTNTNLAAGSFGQILADTRGADINFGAYKAPTANTADAWDSIRNFGYEYNWATAGGTASAQELNLDFNGPDAPGYAQIPIASNLAAQVAGLAPSISSGDVDTAVISVGPNDFFYHSLVIDTASGGFYPAPDGQLDQTFTNLVADSILEGIDTLQAAGDVDIILGLLAKRPGLSEEENTAIDTVNNRLLTEATEKGVVVLDFMEWTISGENVDPITQDVTIGDVVVEYGSVASISDMSTEGDGAYCTYEGLCPLDSHAFSYLAEDGRHLNTLMQGMLANEILTAMNTHFDHDIDLLSDSELLGLVGVSEVPVPAAAWLFMSALLGLVGIKRRN</sequence>
<evidence type="ECO:0000256" key="1">
    <source>
        <dbReference type="SAM" id="Phobius"/>
    </source>
</evidence>
<dbReference type="SUPFAM" id="SSF52266">
    <property type="entry name" value="SGNH hydrolase"/>
    <property type="match status" value="1"/>
</dbReference>
<dbReference type="InterPro" id="IPR001087">
    <property type="entry name" value="GDSL"/>
</dbReference>
<keyword evidence="4" id="KW-1185">Reference proteome</keyword>
<protein>
    <recommendedName>
        <fullName evidence="5">SGNH hydrolase-type esterase domain-containing protein</fullName>
    </recommendedName>
</protein>
<evidence type="ECO:0008006" key="5">
    <source>
        <dbReference type="Google" id="ProtNLM"/>
    </source>
</evidence>
<name>A0A1X9NIB9_9GAMM</name>
<dbReference type="EMBL" id="CP019343">
    <property type="protein sequence ID" value="ARN75585.1"/>
    <property type="molecule type" value="Genomic_DNA"/>
</dbReference>
<evidence type="ECO:0000313" key="4">
    <source>
        <dbReference type="Proteomes" id="UP000193450"/>
    </source>
</evidence>
<keyword evidence="2" id="KW-0732">Signal</keyword>
<feature type="chain" id="PRO_5012982393" description="SGNH hydrolase-type esterase domain-containing protein" evidence="2">
    <location>
        <begin position="22"/>
        <end position="375"/>
    </location>
</feature>
<evidence type="ECO:0000256" key="2">
    <source>
        <dbReference type="SAM" id="SignalP"/>
    </source>
</evidence>
<keyword evidence="1" id="KW-0472">Membrane</keyword>
<keyword evidence="1" id="KW-0812">Transmembrane</keyword>
<dbReference type="Pfam" id="PF00657">
    <property type="entry name" value="Lipase_GDSL"/>
    <property type="match status" value="1"/>
</dbReference>
<organism evidence="3 4">
    <name type="scientific">Oceanicoccus sagamiensis</name>
    <dbReference type="NCBI Taxonomy" id="716816"/>
    <lineage>
        <taxon>Bacteria</taxon>
        <taxon>Pseudomonadati</taxon>
        <taxon>Pseudomonadota</taxon>
        <taxon>Gammaproteobacteria</taxon>
        <taxon>Cellvibrionales</taxon>
        <taxon>Spongiibacteraceae</taxon>
        <taxon>Oceanicoccus</taxon>
    </lineage>
</organism>
<feature type="transmembrane region" description="Helical" evidence="1">
    <location>
        <begin position="352"/>
        <end position="371"/>
    </location>
</feature>
<keyword evidence="1" id="KW-1133">Transmembrane helix</keyword>
<dbReference type="OrthoDB" id="5723142at2"/>
<feature type="signal peptide" evidence="2">
    <location>
        <begin position="1"/>
        <end position="21"/>
    </location>
</feature>
<dbReference type="Gene3D" id="3.40.50.1110">
    <property type="entry name" value="SGNH hydrolase"/>
    <property type="match status" value="1"/>
</dbReference>
<dbReference type="RefSeq" id="WP_085759768.1">
    <property type="nucleotide sequence ID" value="NZ_CP019343.1"/>
</dbReference>
<dbReference type="Proteomes" id="UP000193450">
    <property type="component" value="Chromosome"/>
</dbReference>
<evidence type="ECO:0000313" key="3">
    <source>
        <dbReference type="EMBL" id="ARN75585.1"/>
    </source>
</evidence>
<dbReference type="AlphaFoldDB" id="A0A1X9NIB9"/>
<accession>A0A1X9NIB9</accession>